<name>A0A8A4TKA9_SULCO</name>
<dbReference type="PANTHER" id="PTHR43155">
    <property type="entry name" value="CYCLIC DI-GMP PHOSPHODIESTERASE PA4108-RELATED"/>
    <property type="match status" value="1"/>
</dbReference>
<dbReference type="Pfam" id="PF13487">
    <property type="entry name" value="HD_5"/>
    <property type="match status" value="1"/>
</dbReference>
<feature type="domain" description="HD-GYP" evidence="1">
    <location>
        <begin position="120"/>
        <end position="316"/>
    </location>
</feature>
<dbReference type="Proteomes" id="UP000663929">
    <property type="component" value="Chromosome"/>
</dbReference>
<dbReference type="InterPro" id="IPR006675">
    <property type="entry name" value="HDIG_dom"/>
</dbReference>
<dbReference type="SMART" id="SM00471">
    <property type="entry name" value="HDc"/>
    <property type="match status" value="1"/>
</dbReference>
<dbReference type="EMBL" id="CP071793">
    <property type="protein sequence ID" value="QTD50376.1"/>
    <property type="molecule type" value="Genomic_DNA"/>
</dbReference>
<dbReference type="KEGG" id="scor:J3U87_32730"/>
<organism evidence="2 3">
    <name type="scientific">Sulfidibacter corallicola</name>
    <dbReference type="NCBI Taxonomy" id="2818388"/>
    <lineage>
        <taxon>Bacteria</taxon>
        <taxon>Pseudomonadati</taxon>
        <taxon>Acidobacteriota</taxon>
        <taxon>Holophagae</taxon>
        <taxon>Acanthopleuribacterales</taxon>
        <taxon>Acanthopleuribacteraceae</taxon>
        <taxon>Sulfidibacter</taxon>
    </lineage>
</organism>
<reference evidence="2" key="1">
    <citation type="submission" date="2021-03" db="EMBL/GenBank/DDBJ databases">
        <title>Acanthopleuribacteraceae sp. M133.</title>
        <authorList>
            <person name="Wang G."/>
        </authorList>
    </citation>
    <scope>NUCLEOTIDE SEQUENCE</scope>
    <source>
        <strain evidence="2">M133</strain>
    </source>
</reference>
<sequence>MKKKIAIDQLRPGMYVHSLNRSWIRLPFFSNPIRNVETVTKLRAYEVTEVVIDTSRGLDVPPETPMGMGETAEDVLQQVHESAKVHAEAGAETSALFRDVQDHLDFDDARTDRQVQNLTDQVFRDPHSMLCLSVLRNADTYTYEHSVNVCILALFLGRSLNLSQEELFLLGKGALLHDIGKCMIPQELLQKTGTLTDEETRIMQNHVELGVDYLRRAGSLPEPGLSFISHHHERLDGSGYPRGLKSDAISRFGKLAAVLDIYDAMLHRNHYKEPIDPHTVLLTMRAMVDTQLDPDAYRALCQCLGPYPPGTLLMLNSGEMAIAFEPNGDSPERPRSLLITTPDGTIRGQPIPCDLTQSGTDKHGYARSIVTAINNSDILFNPLDIIAKEYSMLPHGVPLTSQSPR</sequence>
<dbReference type="PANTHER" id="PTHR43155:SF2">
    <property type="entry name" value="CYCLIC DI-GMP PHOSPHODIESTERASE PA4108"/>
    <property type="match status" value="1"/>
</dbReference>
<dbReference type="SUPFAM" id="SSF109604">
    <property type="entry name" value="HD-domain/PDEase-like"/>
    <property type="match status" value="1"/>
</dbReference>
<dbReference type="Pfam" id="PF11871">
    <property type="entry name" value="DUF3391"/>
    <property type="match status" value="1"/>
</dbReference>
<dbReference type="InterPro" id="IPR003607">
    <property type="entry name" value="HD/PDEase_dom"/>
</dbReference>
<evidence type="ECO:0000313" key="2">
    <source>
        <dbReference type="EMBL" id="QTD50376.1"/>
    </source>
</evidence>
<dbReference type="AlphaFoldDB" id="A0A8A4TKA9"/>
<dbReference type="InterPro" id="IPR021812">
    <property type="entry name" value="DUF3391"/>
</dbReference>
<evidence type="ECO:0000313" key="3">
    <source>
        <dbReference type="Proteomes" id="UP000663929"/>
    </source>
</evidence>
<dbReference type="CDD" id="cd00077">
    <property type="entry name" value="HDc"/>
    <property type="match status" value="1"/>
</dbReference>
<dbReference type="NCBIfam" id="TIGR00277">
    <property type="entry name" value="HDIG"/>
    <property type="match status" value="1"/>
</dbReference>
<gene>
    <name evidence="2" type="ORF">J3U87_32730</name>
</gene>
<protein>
    <submittedName>
        <fullName evidence="2">HD-GYP domain-containing protein</fullName>
    </submittedName>
</protein>
<dbReference type="RefSeq" id="WP_237380021.1">
    <property type="nucleotide sequence ID" value="NZ_CP071793.1"/>
</dbReference>
<evidence type="ECO:0000259" key="1">
    <source>
        <dbReference type="PROSITE" id="PS51832"/>
    </source>
</evidence>
<proteinExistence type="predicted"/>
<dbReference type="PROSITE" id="PS51832">
    <property type="entry name" value="HD_GYP"/>
    <property type="match status" value="1"/>
</dbReference>
<dbReference type="Gene3D" id="1.10.3210.10">
    <property type="entry name" value="Hypothetical protein af1432"/>
    <property type="match status" value="1"/>
</dbReference>
<keyword evidence="3" id="KW-1185">Reference proteome</keyword>
<accession>A0A8A4TKA9</accession>
<dbReference type="InterPro" id="IPR037522">
    <property type="entry name" value="HD_GYP_dom"/>
</dbReference>